<dbReference type="Gene3D" id="1.10.287.130">
    <property type="match status" value="1"/>
</dbReference>
<dbReference type="PRINTS" id="PR00344">
    <property type="entry name" value="BCTRLSENSOR"/>
</dbReference>
<evidence type="ECO:0000313" key="11">
    <source>
        <dbReference type="Proteomes" id="UP001319080"/>
    </source>
</evidence>
<dbReference type="InterPro" id="IPR003661">
    <property type="entry name" value="HisK_dim/P_dom"/>
</dbReference>
<evidence type="ECO:0000256" key="1">
    <source>
        <dbReference type="ARBA" id="ARBA00000085"/>
    </source>
</evidence>
<keyword evidence="3" id="KW-0597">Phosphoprotein</keyword>
<reference evidence="10 11" key="1">
    <citation type="submission" date="2021-05" db="EMBL/GenBank/DDBJ databases">
        <title>A Polyphasic approach of four new species of the genus Ohtaekwangia: Ohtaekwangia histidinii sp. nov., Ohtaekwangia cretensis sp. nov., Ohtaekwangia indiensis sp. nov., Ohtaekwangia reichenbachii sp. nov. from diverse environment.</title>
        <authorList>
            <person name="Octaviana S."/>
        </authorList>
    </citation>
    <scope>NUCLEOTIDE SEQUENCE [LARGE SCALE GENOMIC DNA]</scope>
    <source>
        <strain evidence="10 11">PWU5</strain>
    </source>
</reference>
<evidence type="ECO:0000256" key="4">
    <source>
        <dbReference type="ARBA" id="ARBA00022679"/>
    </source>
</evidence>
<dbReference type="SUPFAM" id="SSF55874">
    <property type="entry name" value="ATPase domain of HSP90 chaperone/DNA topoisomerase II/histidine kinase"/>
    <property type="match status" value="1"/>
</dbReference>
<dbReference type="CDD" id="cd00075">
    <property type="entry name" value="HATPase"/>
    <property type="match status" value="1"/>
</dbReference>
<dbReference type="InterPro" id="IPR036890">
    <property type="entry name" value="HATPase_C_sf"/>
</dbReference>
<dbReference type="PROSITE" id="PS50113">
    <property type="entry name" value="PAC"/>
    <property type="match status" value="1"/>
</dbReference>
<dbReference type="PANTHER" id="PTHR43711:SF26">
    <property type="entry name" value="SENSOR HISTIDINE KINASE RCSC"/>
    <property type="match status" value="1"/>
</dbReference>
<evidence type="ECO:0000256" key="5">
    <source>
        <dbReference type="ARBA" id="ARBA00022777"/>
    </source>
</evidence>
<comment type="caution">
    <text evidence="10">The sequence shown here is derived from an EMBL/GenBank/DDBJ whole genome shotgun (WGS) entry which is preliminary data.</text>
</comment>
<dbReference type="SMART" id="SM00388">
    <property type="entry name" value="HisKA"/>
    <property type="match status" value="1"/>
</dbReference>
<protein>
    <recommendedName>
        <fullName evidence="2">histidine kinase</fullName>
        <ecNumber evidence="2">2.7.13.3</ecNumber>
    </recommendedName>
</protein>
<dbReference type="SUPFAM" id="SSF55785">
    <property type="entry name" value="PYP-like sensor domain (PAS domain)"/>
    <property type="match status" value="1"/>
</dbReference>
<dbReference type="NCBIfam" id="TIGR00229">
    <property type="entry name" value="sensory_box"/>
    <property type="match status" value="1"/>
</dbReference>
<sequence>MVRKFKRNHFMQFDISQQREFESRISAVARELASLIENANVPIFGIDRNGYINEWNAVISNLSGIAKSDLLGKCWVNEFVGIENRQATEHMIACVLQGDAISNFELPVFTKNDKRLVLLLSAFPRRDAEKIINGAIFVAQDITELIEYRRNLEKMVQDRTRELNQALQKEKELVNMKSKFVSIASHEFRTPLSTITSATEFIKKFKQQDMPLEIEQKLIQIEKQVAHMTHLLDDVLTIGKIEGEKIPVRLCVIDIRDFFRRLSQEIEQNTGGTHKIRLIYNLLFDTIESDEKLLRNIVINTLTNAIKFSPGAKHIDLTLSCNDETLTLNVRDYGIGIPDVDMKQLFEPFYRGSNANAIQGTGLGLSILQKAVNLLHGYVDIKSEVGKGTELTVTLPRMHKQRYSVSALG</sequence>
<feature type="domain" description="PAC" evidence="9">
    <location>
        <begin position="102"/>
        <end position="154"/>
    </location>
</feature>
<dbReference type="SUPFAM" id="SSF47384">
    <property type="entry name" value="Homodimeric domain of signal transducing histidine kinase"/>
    <property type="match status" value="1"/>
</dbReference>
<dbReference type="InterPro" id="IPR003594">
    <property type="entry name" value="HATPase_dom"/>
</dbReference>
<dbReference type="Pfam" id="PF00512">
    <property type="entry name" value="HisKA"/>
    <property type="match status" value="1"/>
</dbReference>
<dbReference type="GO" id="GO:0006355">
    <property type="term" value="P:regulation of DNA-templated transcription"/>
    <property type="evidence" value="ECO:0007669"/>
    <property type="project" value="InterPro"/>
</dbReference>
<dbReference type="EC" id="2.7.13.3" evidence="2"/>
<dbReference type="RefSeq" id="WP_254084410.1">
    <property type="nucleotide sequence ID" value="NZ_JAHESE010000009.1"/>
</dbReference>
<dbReference type="InterPro" id="IPR000700">
    <property type="entry name" value="PAS-assoc_C"/>
</dbReference>
<dbReference type="EMBL" id="JAHESE010000009">
    <property type="protein sequence ID" value="MBT1708819.1"/>
    <property type="molecule type" value="Genomic_DNA"/>
</dbReference>
<keyword evidence="5 10" id="KW-0418">Kinase</keyword>
<dbReference type="InterPro" id="IPR004358">
    <property type="entry name" value="Sig_transdc_His_kin-like_C"/>
</dbReference>
<dbReference type="PANTHER" id="PTHR43711">
    <property type="entry name" value="TWO-COMPONENT HISTIDINE KINASE"/>
    <property type="match status" value="1"/>
</dbReference>
<evidence type="ECO:0000313" key="10">
    <source>
        <dbReference type="EMBL" id="MBT1708819.1"/>
    </source>
</evidence>
<keyword evidence="4" id="KW-0808">Transferase</keyword>
<evidence type="ECO:0000256" key="3">
    <source>
        <dbReference type="ARBA" id="ARBA00022553"/>
    </source>
</evidence>
<dbReference type="InterPro" id="IPR000014">
    <property type="entry name" value="PAS"/>
</dbReference>
<evidence type="ECO:0000259" key="7">
    <source>
        <dbReference type="PROSITE" id="PS50109"/>
    </source>
</evidence>
<dbReference type="PROSITE" id="PS50109">
    <property type="entry name" value="HIS_KIN"/>
    <property type="match status" value="1"/>
</dbReference>
<dbReference type="CDD" id="cd00082">
    <property type="entry name" value="HisKA"/>
    <property type="match status" value="1"/>
</dbReference>
<dbReference type="InterPro" id="IPR013767">
    <property type="entry name" value="PAS_fold"/>
</dbReference>
<organism evidence="10 11">
    <name type="scientific">Dawidia cretensis</name>
    <dbReference type="NCBI Taxonomy" id="2782350"/>
    <lineage>
        <taxon>Bacteria</taxon>
        <taxon>Pseudomonadati</taxon>
        <taxon>Bacteroidota</taxon>
        <taxon>Cytophagia</taxon>
        <taxon>Cytophagales</taxon>
        <taxon>Chryseotaleaceae</taxon>
        <taxon>Dawidia</taxon>
    </lineage>
</organism>
<dbReference type="SMART" id="SM00091">
    <property type="entry name" value="PAS"/>
    <property type="match status" value="1"/>
</dbReference>
<evidence type="ECO:0000259" key="9">
    <source>
        <dbReference type="PROSITE" id="PS50113"/>
    </source>
</evidence>
<dbReference type="SMART" id="SM00387">
    <property type="entry name" value="HATPase_c"/>
    <property type="match status" value="1"/>
</dbReference>
<evidence type="ECO:0000256" key="6">
    <source>
        <dbReference type="ARBA" id="ARBA00023012"/>
    </source>
</evidence>
<dbReference type="AlphaFoldDB" id="A0AAP2DYL2"/>
<feature type="domain" description="Histidine kinase" evidence="7">
    <location>
        <begin position="183"/>
        <end position="399"/>
    </location>
</feature>
<comment type="catalytic activity">
    <reaction evidence="1">
        <text>ATP + protein L-histidine = ADP + protein N-phospho-L-histidine.</text>
        <dbReference type="EC" id="2.7.13.3"/>
    </reaction>
</comment>
<dbReference type="InterPro" id="IPR050736">
    <property type="entry name" value="Sensor_HK_Regulatory"/>
</dbReference>
<dbReference type="InterPro" id="IPR035965">
    <property type="entry name" value="PAS-like_dom_sf"/>
</dbReference>
<dbReference type="Gene3D" id="3.30.565.10">
    <property type="entry name" value="Histidine kinase-like ATPase, C-terminal domain"/>
    <property type="match status" value="1"/>
</dbReference>
<dbReference type="CDD" id="cd00130">
    <property type="entry name" value="PAS"/>
    <property type="match status" value="1"/>
</dbReference>
<gene>
    <name evidence="10" type="ORF">KK062_11320</name>
</gene>
<dbReference type="Pfam" id="PF02518">
    <property type="entry name" value="HATPase_c"/>
    <property type="match status" value="1"/>
</dbReference>
<evidence type="ECO:0000259" key="8">
    <source>
        <dbReference type="PROSITE" id="PS50112"/>
    </source>
</evidence>
<evidence type="ECO:0000256" key="2">
    <source>
        <dbReference type="ARBA" id="ARBA00012438"/>
    </source>
</evidence>
<dbReference type="Gene3D" id="3.30.450.20">
    <property type="entry name" value="PAS domain"/>
    <property type="match status" value="1"/>
</dbReference>
<dbReference type="Pfam" id="PF00989">
    <property type="entry name" value="PAS"/>
    <property type="match status" value="1"/>
</dbReference>
<dbReference type="InterPro" id="IPR005467">
    <property type="entry name" value="His_kinase_dom"/>
</dbReference>
<dbReference type="InterPro" id="IPR036097">
    <property type="entry name" value="HisK_dim/P_sf"/>
</dbReference>
<accession>A0AAP2DYL2</accession>
<keyword evidence="11" id="KW-1185">Reference proteome</keyword>
<keyword evidence="6" id="KW-0902">Two-component regulatory system</keyword>
<feature type="domain" description="PAS" evidence="8">
    <location>
        <begin position="28"/>
        <end position="99"/>
    </location>
</feature>
<dbReference type="GO" id="GO:0000155">
    <property type="term" value="F:phosphorelay sensor kinase activity"/>
    <property type="evidence" value="ECO:0007669"/>
    <property type="project" value="InterPro"/>
</dbReference>
<dbReference type="Proteomes" id="UP001319080">
    <property type="component" value="Unassembled WGS sequence"/>
</dbReference>
<proteinExistence type="predicted"/>
<name>A0AAP2DYL2_9BACT</name>
<dbReference type="PROSITE" id="PS50112">
    <property type="entry name" value="PAS"/>
    <property type="match status" value="1"/>
</dbReference>